<dbReference type="PANTHER" id="PTHR10520:SF12">
    <property type="entry name" value="TRIFUNCTIONAL PURINE BIOSYNTHETIC PROTEIN ADENOSINE-3"/>
    <property type="match status" value="1"/>
</dbReference>
<dbReference type="InterPro" id="IPR016188">
    <property type="entry name" value="PurM-like_N"/>
</dbReference>
<evidence type="ECO:0000256" key="10">
    <source>
        <dbReference type="ARBA" id="ARBA00022840"/>
    </source>
</evidence>
<feature type="domain" description="PurM-like N-terminal" evidence="16">
    <location>
        <begin position="60"/>
        <end position="164"/>
    </location>
</feature>
<evidence type="ECO:0000256" key="3">
    <source>
        <dbReference type="ARBA" id="ARBA00010280"/>
    </source>
</evidence>
<comment type="catalytic activity">
    <reaction evidence="14 15">
        <text>2-formamido-N(1)-(5-O-phospho-beta-D-ribosyl)acetamidine + ATP = 5-amino-1-(5-phospho-beta-D-ribosyl)imidazole + ADP + phosphate + H(+)</text>
        <dbReference type="Rhea" id="RHEA:23032"/>
        <dbReference type="ChEBI" id="CHEBI:15378"/>
        <dbReference type="ChEBI" id="CHEBI:30616"/>
        <dbReference type="ChEBI" id="CHEBI:43474"/>
        <dbReference type="ChEBI" id="CHEBI:137981"/>
        <dbReference type="ChEBI" id="CHEBI:147287"/>
        <dbReference type="ChEBI" id="CHEBI:456216"/>
        <dbReference type="EC" id="6.3.3.1"/>
    </reaction>
</comment>
<evidence type="ECO:0000256" key="7">
    <source>
        <dbReference type="ARBA" id="ARBA00022598"/>
    </source>
</evidence>
<dbReference type="Gene3D" id="3.90.650.10">
    <property type="entry name" value="PurM-like C-terminal domain"/>
    <property type="match status" value="1"/>
</dbReference>
<comment type="caution">
    <text evidence="18">The sequence shown here is derived from an EMBL/GenBank/DDBJ whole genome shotgun (WGS) entry which is preliminary data.</text>
</comment>
<evidence type="ECO:0000256" key="6">
    <source>
        <dbReference type="ARBA" id="ARBA00022490"/>
    </source>
</evidence>
<dbReference type="Proteomes" id="UP000824264">
    <property type="component" value="Unassembled WGS sequence"/>
</dbReference>
<evidence type="ECO:0000256" key="5">
    <source>
        <dbReference type="ARBA" id="ARBA00020367"/>
    </source>
</evidence>
<evidence type="ECO:0000256" key="2">
    <source>
        <dbReference type="ARBA" id="ARBA00004686"/>
    </source>
</evidence>
<reference evidence="18" key="1">
    <citation type="journal article" date="2021" name="PeerJ">
        <title>Extensive microbial diversity within the chicken gut microbiome revealed by metagenomics and culture.</title>
        <authorList>
            <person name="Gilroy R."/>
            <person name="Ravi A."/>
            <person name="Getino M."/>
            <person name="Pursley I."/>
            <person name="Horton D.L."/>
            <person name="Alikhan N.F."/>
            <person name="Baker D."/>
            <person name="Gharbi K."/>
            <person name="Hall N."/>
            <person name="Watson M."/>
            <person name="Adriaenssens E.M."/>
            <person name="Foster-Nyarko E."/>
            <person name="Jarju S."/>
            <person name="Secka A."/>
            <person name="Antonio M."/>
            <person name="Oren A."/>
            <person name="Chaudhuri R.R."/>
            <person name="La Ragione R."/>
            <person name="Hildebrand F."/>
            <person name="Pallen M.J."/>
        </authorList>
    </citation>
    <scope>NUCLEOTIDE SEQUENCE</scope>
    <source>
        <strain evidence="18">ChiSxjej5B17-1746</strain>
    </source>
</reference>
<dbReference type="GO" id="GO:0004637">
    <property type="term" value="F:phosphoribosylamine-glycine ligase activity"/>
    <property type="evidence" value="ECO:0007669"/>
    <property type="project" value="TreeGrafter"/>
</dbReference>
<dbReference type="GO" id="GO:0004641">
    <property type="term" value="F:phosphoribosylformylglycinamidine cyclo-ligase activity"/>
    <property type="evidence" value="ECO:0007669"/>
    <property type="project" value="UniProtKB-UniRule"/>
</dbReference>
<dbReference type="InterPro" id="IPR010918">
    <property type="entry name" value="PurM-like_C_dom"/>
</dbReference>
<dbReference type="HAMAP" id="MF_00741">
    <property type="entry name" value="AIRS"/>
    <property type="match status" value="1"/>
</dbReference>
<keyword evidence="10 15" id="KW-0067">ATP-binding</keyword>
<evidence type="ECO:0000256" key="14">
    <source>
        <dbReference type="ARBA" id="ARBA00049057"/>
    </source>
</evidence>
<evidence type="ECO:0000256" key="12">
    <source>
        <dbReference type="ARBA" id="ARBA00032931"/>
    </source>
</evidence>
<evidence type="ECO:0000313" key="18">
    <source>
        <dbReference type="EMBL" id="HIW78941.1"/>
    </source>
</evidence>
<dbReference type="InterPro" id="IPR036921">
    <property type="entry name" value="PurM-like_N_sf"/>
</dbReference>
<keyword evidence="8 15" id="KW-0547">Nucleotide-binding</keyword>
<evidence type="ECO:0000256" key="4">
    <source>
        <dbReference type="ARBA" id="ARBA00013047"/>
    </source>
</evidence>
<evidence type="ECO:0000259" key="16">
    <source>
        <dbReference type="Pfam" id="PF00586"/>
    </source>
</evidence>
<dbReference type="FunFam" id="3.30.1330.10:FF:000001">
    <property type="entry name" value="Phosphoribosylformylglycinamidine cyclo-ligase"/>
    <property type="match status" value="1"/>
</dbReference>
<dbReference type="GO" id="GO:0006189">
    <property type="term" value="P:'de novo' IMP biosynthetic process"/>
    <property type="evidence" value="ECO:0007669"/>
    <property type="project" value="UniProtKB-UniRule"/>
</dbReference>
<dbReference type="GO" id="GO:0005524">
    <property type="term" value="F:ATP binding"/>
    <property type="evidence" value="ECO:0007669"/>
    <property type="project" value="UniProtKB-KW"/>
</dbReference>
<evidence type="ECO:0000256" key="13">
    <source>
        <dbReference type="ARBA" id="ARBA00033093"/>
    </source>
</evidence>
<evidence type="ECO:0000256" key="9">
    <source>
        <dbReference type="ARBA" id="ARBA00022755"/>
    </source>
</evidence>
<dbReference type="Pfam" id="PF00586">
    <property type="entry name" value="AIRS"/>
    <property type="match status" value="1"/>
</dbReference>
<dbReference type="NCBIfam" id="TIGR00878">
    <property type="entry name" value="purM"/>
    <property type="match status" value="1"/>
</dbReference>
<dbReference type="EC" id="6.3.3.1" evidence="4 15"/>
<dbReference type="Gene3D" id="3.30.1330.10">
    <property type="entry name" value="PurM-like, N-terminal domain"/>
    <property type="match status" value="1"/>
</dbReference>
<dbReference type="SUPFAM" id="SSF55326">
    <property type="entry name" value="PurM N-terminal domain-like"/>
    <property type="match status" value="1"/>
</dbReference>
<dbReference type="GO" id="GO:0046084">
    <property type="term" value="P:adenine biosynthetic process"/>
    <property type="evidence" value="ECO:0007669"/>
    <property type="project" value="TreeGrafter"/>
</dbReference>
<comment type="subcellular location">
    <subcellularLocation>
        <location evidence="1 15">Cytoplasm</location>
    </subcellularLocation>
</comment>
<dbReference type="Pfam" id="PF02769">
    <property type="entry name" value="AIRS_C"/>
    <property type="match status" value="1"/>
</dbReference>
<keyword evidence="6 15" id="KW-0963">Cytoplasm</keyword>
<name>A0A9D1R2K2_9BACT</name>
<sequence>MPLTRAQAYTEAGVNIDAGNSLVSRIKSIVSQTHIHGVLSDIGGFGGLFKPDMSGMDEPVLVASTDGVGTKLKLAFAFDKHDTVGIDLVAMSANDILVQGARPLLFLDYFATGKLDVEKTTQVIAGIAEGCKQAGCALLGGETAEMPDMYGEGEYDLAGFCVGMADNAKIVDGSGIRVGDVLIGLASSGVHSNGYSLVRKILDKSGLGPDDLMPGSDRTVKDVLLAPTYIYSDVVRSLMRDLPIKGMVHITGGGFYDNIPRVLPNSVTADINFNSWDVQPVFHWLREQGGLTWPEMLQIFNCGIGYIFIVPSEIAEEAMNRLSAMHKGAWVIGTIGRRQDKDEEQVKILF</sequence>
<evidence type="ECO:0000256" key="11">
    <source>
        <dbReference type="ARBA" id="ARBA00031908"/>
    </source>
</evidence>
<dbReference type="PANTHER" id="PTHR10520">
    <property type="entry name" value="TRIFUNCTIONAL PURINE BIOSYNTHETIC PROTEIN ADENOSINE-3-RELATED"/>
    <property type="match status" value="1"/>
</dbReference>
<dbReference type="AlphaFoldDB" id="A0A9D1R2K2"/>
<evidence type="ECO:0000259" key="17">
    <source>
        <dbReference type="Pfam" id="PF02769"/>
    </source>
</evidence>
<dbReference type="FunFam" id="3.90.650.10:FF:000011">
    <property type="entry name" value="Phosphoribosylformylglycinamidine cyclo-ligase"/>
    <property type="match status" value="1"/>
</dbReference>
<dbReference type="GO" id="GO:0005829">
    <property type="term" value="C:cytosol"/>
    <property type="evidence" value="ECO:0007669"/>
    <property type="project" value="TreeGrafter"/>
</dbReference>
<dbReference type="CDD" id="cd02196">
    <property type="entry name" value="PurM"/>
    <property type="match status" value="1"/>
</dbReference>
<evidence type="ECO:0000256" key="8">
    <source>
        <dbReference type="ARBA" id="ARBA00022741"/>
    </source>
</evidence>
<protein>
    <recommendedName>
        <fullName evidence="5 15">Phosphoribosylformylglycinamidine cyclo-ligase</fullName>
        <ecNumber evidence="4 15">6.3.3.1</ecNumber>
    </recommendedName>
    <alternativeName>
        <fullName evidence="12 15">AIR synthase</fullName>
    </alternativeName>
    <alternativeName>
        <fullName evidence="13 15">AIRS</fullName>
    </alternativeName>
    <alternativeName>
        <fullName evidence="11 15">Phosphoribosyl-aminoimidazole synthetase</fullName>
    </alternativeName>
</protein>
<keyword evidence="7 15" id="KW-0436">Ligase</keyword>
<evidence type="ECO:0000313" key="19">
    <source>
        <dbReference type="Proteomes" id="UP000824264"/>
    </source>
</evidence>
<dbReference type="SUPFAM" id="SSF56042">
    <property type="entry name" value="PurM C-terminal domain-like"/>
    <property type="match status" value="1"/>
</dbReference>
<dbReference type="InterPro" id="IPR036676">
    <property type="entry name" value="PurM-like_C_sf"/>
</dbReference>
<reference evidence="18" key="2">
    <citation type="submission" date="2021-04" db="EMBL/GenBank/DDBJ databases">
        <authorList>
            <person name="Gilroy R."/>
        </authorList>
    </citation>
    <scope>NUCLEOTIDE SEQUENCE</scope>
    <source>
        <strain evidence="18">ChiSxjej5B17-1746</strain>
    </source>
</reference>
<organism evidence="18 19">
    <name type="scientific">Candidatus Bilophila faecipullorum</name>
    <dbReference type="NCBI Taxonomy" id="2838482"/>
    <lineage>
        <taxon>Bacteria</taxon>
        <taxon>Pseudomonadati</taxon>
        <taxon>Thermodesulfobacteriota</taxon>
        <taxon>Desulfovibrionia</taxon>
        <taxon>Desulfovibrionales</taxon>
        <taxon>Desulfovibrionaceae</taxon>
        <taxon>Bilophila</taxon>
    </lineage>
</organism>
<proteinExistence type="inferred from homology"/>
<dbReference type="InterPro" id="IPR004733">
    <property type="entry name" value="PurM_cligase"/>
</dbReference>
<gene>
    <name evidence="15 18" type="primary">purM</name>
    <name evidence="18" type="ORF">H9874_07340</name>
</gene>
<evidence type="ECO:0000256" key="15">
    <source>
        <dbReference type="HAMAP-Rule" id="MF_00741"/>
    </source>
</evidence>
<accession>A0A9D1R2K2</accession>
<comment type="similarity">
    <text evidence="3 15">Belongs to the AIR synthase family.</text>
</comment>
<comment type="pathway">
    <text evidence="2 15">Purine metabolism; IMP biosynthesis via de novo pathway; 5-amino-1-(5-phospho-D-ribosyl)imidazole from N(2)-formyl-N(1)-(5-phospho-D-ribosyl)glycinamide: step 2/2.</text>
</comment>
<evidence type="ECO:0000256" key="1">
    <source>
        <dbReference type="ARBA" id="ARBA00004496"/>
    </source>
</evidence>
<dbReference type="EMBL" id="DXGI01000279">
    <property type="protein sequence ID" value="HIW78941.1"/>
    <property type="molecule type" value="Genomic_DNA"/>
</dbReference>
<feature type="domain" description="PurM-like C-terminal" evidence="17">
    <location>
        <begin position="177"/>
        <end position="340"/>
    </location>
</feature>
<keyword evidence="9 15" id="KW-0658">Purine biosynthesis</keyword>